<proteinExistence type="predicted"/>
<accession>A0A9X2GD56</accession>
<dbReference type="Proteomes" id="UP001139648">
    <property type="component" value="Unassembled WGS sequence"/>
</dbReference>
<name>A0A9X2GD56_9ACTN</name>
<dbReference type="RefSeq" id="WP_253739492.1">
    <property type="nucleotide sequence ID" value="NZ_BAABKA010000061.1"/>
</dbReference>
<keyword evidence="2" id="KW-1185">Reference proteome</keyword>
<evidence type="ECO:0000313" key="2">
    <source>
        <dbReference type="Proteomes" id="UP001139648"/>
    </source>
</evidence>
<comment type="caution">
    <text evidence="1">The sequence shown here is derived from an EMBL/GenBank/DDBJ whole genome shotgun (WGS) entry which is preliminary data.</text>
</comment>
<reference evidence="1" key="1">
    <citation type="submission" date="2022-06" db="EMBL/GenBank/DDBJ databases">
        <title>Sequencing the genomes of 1000 actinobacteria strains.</title>
        <authorList>
            <person name="Klenk H.-P."/>
        </authorList>
    </citation>
    <scope>NUCLEOTIDE SEQUENCE</scope>
    <source>
        <strain evidence="1">DSM 46694</strain>
    </source>
</reference>
<organism evidence="1 2">
    <name type="scientific">Nonomuraea thailandensis</name>
    <dbReference type="NCBI Taxonomy" id="1188745"/>
    <lineage>
        <taxon>Bacteria</taxon>
        <taxon>Bacillati</taxon>
        <taxon>Actinomycetota</taxon>
        <taxon>Actinomycetes</taxon>
        <taxon>Streptosporangiales</taxon>
        <taxon>Streptosporangiaceae</taxon>
        <taxon>Nonomuraea</taxon>
    </lineage>
</organism>
<dbReference type="AlphaFoldDB" id="A0A9X2GD56"/>
<gene>
    <name evidence="1" type="ORF">HD597_000106</name>
</gene>
<evidence type="ECO:0000313" key="1">
    <source>
        <dbReference type="EMBL" id="MCP2353086.1"/>
    </source>
</evidence>
<sequence>MHANRLAILAEILRARGLSVTNDDNGSVLVRNPLFPRIGEAVGAVNGGYLTDYGYELGERGDELATADRLGYLLGIPRMSRVALQRPCRGAA</sequence>
<protein>
    <submittedName>
        <fullName evidence="1">Uncharacterized protein</fullName>
    </submittedName>
</protein>
<dbReference type="EMBL" id="JAMZEB010000001">
    <property type="protein sequence ID" value="MCP2353086.1"/>
    <property type="molecule type" value="Genomic_DNA"/>
</dbReference>